<sequence>METNTLIDIVHEMQGQIWVDKVNETHRAGRLCQWVSTFHPDKVLCQLDGSFHHGAFNACVKMVFEECTAWMVRFPRVGMVNDGYADEKVAMEVAALNLIRNRTAIPVPKVRAWGAAIGNSLGLGPFIIMDFIAGVSLSKILEDPNAENPSRVMREDMSDYDIDLIYRPMANFMLQLFDLDFDQIGSLPWPEDKAQHPTLSRPLTFKEHAILQTEELTSSNKYAAFKTLKSLIPDFVHAKYDCSKFKLILDLEWSYIGPAQLFGSAPWWLLQDRPVNDAWDCTGDEPPPKITTRYYKCLETFIHILEEEEAKFLGHEEKELSSLIKWSQASGAMWLHILLSSGFNDHRGFPFTQLRRHLGITKWMGLEKNVSNKNELETFAARKASELEEYEEALEKMEEARALVDSGNMTRNSLPTL</sequence>
<feature type="coiled-coil region" evidence="1">
    <location>
        <begin position="373"/>
        <end position="407"/>
    </location>
</feature>
<dbReference type="PANTHER" id="PTHR21310:SF37">
    <property type="entry name" value="AMINOGLYCOSIDE PHOSPHOTRANSFERASE DOMAIN-CONTAINING PROTEIN"/>
    <property type="match status" value="1"/>
</dbReference>
<evidence type="ECO:0000313" key="2">
    <source>
        <dbReference type="EMBL" id="PGH15784.1"/>
    </source>
</evidence>
<organism evidence="2 3">
    <name type="scientific">Helicocarpus griseus UAMH5409</name>
    <dbReference type="NCBI Taxonomy" id="1447875"/>
    <lineage>
        <taxon>Eukaryota</taxon>
        <taxon>Fungi</taxon>
        <taxon>Dikarya</taxon>
        <taxon>Ascomycota</taxon>
        <taxon>Pezizomycotina</taxon>
        <taxon>Eurotiomycetes</taxon>
        <taxon>Eurotiomycetidae</taxon>
        <taxon>Onygenales</taxon>
        <taxon>Ajellomycetaceae</taxon>
        <taxon>Helicocarpus</taxon>
    </lineage>
</organism>
<dbReference type="InterPro" id="IPR051678">
    <property type="entry name" value="AGP_Transferase"/>
</dbReference>
<gene>
    <name evidence="2" type="ORF">AJ79_02164</name>
</gene>
<keyword evidence="1" id="KW-0175">Coiled coil</keyword>
<dbReference type="AlphaFoldDB" id="A0A2B7XVJ4"/>
<dbReference type="Proteomes" id="UP000223968">
    <property type="component" value="Unassembled WGS sequence"/>
</dbReference>
<name>A0A2B7XVJ4_9EURO</name>
<evidence type="ECO:0008006" key="4">
    <source>
        <dbReference type="Google" id="ProtNLM"/>
    </source>
</evidence>
<evidence type="ECO:0000256" key="1">
    <source>
        <dbReference type="SAM" id="Coils"/>
    </source>
</evidence>
<dbReference type="InterPro" id="IPR011009">
    <property type="entry name" value="Kinase-like_dom_sf"/>
</dbReference>
<dbReference type="PANTHER" id="PTHR21310">
    <property type="entry name" value="AMINOGLYCOSIDE PHOSPHOTRANSFERASE-RELATED-RELATED"/>
    <property type="match status" value="1"/>
</dbReference>
<comment type="caution">
    <text evidence="2">The sequence shown here is derived from an EMBL/GenBank/DDBJ whole genome shotgun (WGS) entry which is preliminary data.</text>
</comment>
<accession>A0A2B7XVJ4</accession>
<dbReference type="SUPFAM" id="SSF56112">
    <property type="entry name" value="Protein kinase-like (PK-like)"/>
    <property type="match status" value="1"/>
</dbReference>
<reference evidence="2 3" key="1">
    <citation type="submission" date="2017-10" db="EMBL/GenBank/DDBJ databases">
        <title>Comparative genomics in systemic dimorphic fungi from Ajellomycetaceae.</title>
        <authorList>
            <person name="Munoz J.F."/>
            <person name="Mcewen J.G."/>
            <person name="Clay O.K."/>
            <person name="Cuomo C.A."/>
        </authorList>
    </citation>
    <scope>NUCLEOTIDE SEQUENCE [LARGE SCALE GENOMIC DNA]</scope>
    <source>
        <strain evidence="2 3">UAMH5409</strain>
    </source>
</reference>
<proteinExistence type="predicted"/>
<dbReference type="EMBL" id="PDNB01000022">
    <property type="protein sequence ID" value="PGH15784.1"/>
    <property type="molecule type" value="Genomic_DNA"/>
</dbReference>
<protein>
    <recommendedName>
        <fullName evidence="4">Aminoglycoside phosphotransferase domain-containing protein</fullName>
    </recommendedName>
</protein>
<evidence type="ECO:0000313" key="3">
    <source>
        <dbReference type="Proteomes" id="UP000223968"/>
    </source>
</evidence>
<dbReference type="OrthoDB" id="4184427at2759"/>
<keyword evidence="3" id="KW-1185">Reference proteome</keyword>